<evidence type="ECO:0000313" key="2">
    <source>
        <dbReference type="EMBL" id="KAB1272847.1"/>
    </source>
</evidence>
<sequence>MGEGVEKGRDLEVWIMGLLRDGLRCGWLQDSPAKYGVGGVGLPLLPWLGWGSHNFCLRIGCIPPSPYSSTDLAQWPTLNPHAPSSRSPQSHKAGVKGGDHLAGKGVKSRPFSGSATRGFSETSAQFLEGSPDLPSRGARTWAPGLLSPDRPPGGPSTGVPRPGQDTDPAARARRHARAWTAATGAVGSALTALGQHSERAASFGALGRSLGIFGIRLSDPGVNPAASEFAQWGRGPPSPLFLAAAFVPAGLSAVAGRGTLSGFAWPPRGGMGRGGDGGSPGGTGKWLQLGRTGQRMARGLPHPLVKPSC</sequence>
<keyword evidence="3" id="KW-1185">Reference proteome</keyword>
<name>A0A5N4DP62_CAMDR</name>
<organism evidence="2 3">
    <name type="scientific">Camelus dromedarius</name>
    <name type="common">Dromedary</name>
    <name type="synonym">Arabian camel</name>
    <dbReference type="NCBI Taxonomy" id="9838"/>
    <lineage>
        <taxon>Eukaryota</taxon>
        <taxon>Metazoa</taxon>
        <taxon>Chordata</taxon>
        <taxon>Craniata</taxon>
        <taxon>Vertebrata</taxon>
        <taxon>Euteleostomi</taxon>
        <taxon>Mammalia</taxon>
        <taxon>Eutheria</taxon>
        <taxon>Laurasiatheria</taxon>
        <taxon>Artiodactyla</taxon>
        <taxon>Tylopoda</taxon>
        <taxon>Camelidae</taxon>
        <taxon>Camelus</taxon>
    </lineage>
</organism>
<accession>A0A5N4DP62</accession>
<gene>
    <name evidence="2" type="ORF">Cadr_000015261</name>
</gene>
<dbReference type="EMBL" id="JWIN03000010">
    <property type="protein sequence ID" value="KAB1272847.1"/>
    <property type="molecule type" value="Genomic_DNA"/>
</dbReference>
<dbReference type="Proteomes" id="UP000299084">
    <property type="component" value="Unassembled WGS sequence"/>
</dbReference>
<protein>
    <submittedName>
        <fullName evidence="2">Uncharacterized protein</fullName>
    </submittedName>
</protein>
<comment type="caution">
    <text evidence="2">The sequence shown here is derived from an EMBL/GenBank/DDBJ whole genome shotgun (WGS) entry which is preliminary data.</text>
</comment>
<feature type="region of interest" description="Disordered" evidence="1">
    <location>
        <begin position="73"/>
        <end position="171"/>
    </location>
</feature>
<proteinExistence type="predicted"/>
<dbReference type="AlphaFoldDB" id="A0A5N4DP62"/>
<reference evidence="2 3" key="1">
    <citation type="journal article" date="2019" name="Mol. Ecol. Resour.">
        <title>Improving Illumina assemblies with Hi-C and long reads: an example with the North African dromedary.</title>
        <authorList>
            <person name="Elbers J.P."/>
            <person name="Rogers M.F."/>
            <person name="Perelman P.L."/>
            <person name="Proskuryakova A.A."/>
            <person name="Serdyukova N.A."/>
            <person name="Johnson W.E."/>
            <person name="Horin P."/>
            <person name="Corander J."/>
            <person name="Murphy D."/>
            <person name="Burger P.A."/>
        </authorList>
    </citation>
    <scope>NUCLEOTIDE SEQUENCE [LARGE SCALE GENOMIC DNA]</scope>
    <source>
        <strain evidence="2">Drom800</strain>
        <tissue evidence="2">Blood</tissue>
    </source>
</reference>
<evidence type="ECO:0000313" key="3">
    <source>
        <dbReference type="Proteomes" id="UP000299084"/>
    </source>
</evidence>
<evidence type="ECO:0000256" key="1">
    <source>
        <dbReference type="SAM" id="MobiDB-lite"/>
    </source>
</evidence>
<feature type="compositionally biased region" description="Polar residues" evidence="1">
    <location>
        <begin position="111"/>
        <end position="125"/>
    </location>
</feature>